<name>A0A0F9UI48_9ZZZZ</name>
<reference evidence="1" key="1">
    <citation type="journal article" date="2015" name="Nature">
        <title>Complex archaea that bridge the gap between prokaryotes and eukaryotes.</title>
        <authorList>
            <person name="Spang A."/>
            <person name="Saw J.H."/>
            <person name="Jorgensen S.L."/>
            <person name="Zaremba-Niedzwiedzka K."/>
            <person name="Martijn J."/>
            <person name="Lind A.E."/>
            <person name="van Eijk R."/>
            <person name="Schleper C."/>
            <person name="Guy L."/>
            <person name="Ettema T.J."/>
        </authorList>
    </citation>
    <scope>NUCLEOTIDE SEQUENCE</scope>
</reference>
<gene>
    <name evidence="1" type="ORF">LCGC14_0527100</name>
</gene>
<sequence>MPDEKGFAPPIEPVVPPQPPVEWKKRQEYWRKQLEEYSKRAETPIEPMSAIPSVPLYKPKGWLDRLIVFLGGGFKAENIWAPIPKMVGTTWQATPLAVQERMRQQADIAVDSSVRAQFFIDFYSQAPLLVSTGRVTSYEDYLDVTGESGSLLTPQDITEAKAAIESIAVRGEELPEWLEVSPEEEAAVREFLEAGLKEKQFPLASLNRLTIDEIIKALAPPVTTAKLPEGMSTEELLRLASVMDLPPESIETVLDIDQAVAVIREATLEKERMIADVKAGIRDWEPPDMSFWEKAFFVVQSPMQQFADLIKPYLEHFAYPWAGTVSLMVQRGMAGTQDLEKLFDKARAEGVDPWHAAGVSWEEWGLPLYWKLPIEILIDPITYTPGIGLAVTGKIFTKVGLKTFGESLISLNRGMMSALDIPFDAAKHLLSRFPKTTSQIIRHELDNFTTTFNAAVARQTGKAIHQFTKEDVAITLRSARDAFVANPKMDGNALVDLGRYLSEHVAMTEKQIYLWSRTHGGKLAEDVPASVVSEVNQVITDFITKVGSHAANAKRMARALMVEETPENITKLVKEIPAYSKKLSTNIDTVIQIGRTAQIGPVARMLNYMAVRQKAVSASRLAGKQESGSLLEGIALGLQRSVDKIENMRWRTVLDRYVVRTFAEANLGSIAYPIWNAFEGIAVSLIEGVTPRFVKWEAYNMMVKGLLGDPKLAAQTASDVAGIFGTISGRRAGAISLLPGIIPERILGWNVSKWAAGKDWLEWIGRKWIQISDVVGNSFRRNYVVQKYARHLAERAYNVAGQDINLALQKLIKSSPRISKQTLGLTQHELEQEMFRRLSVSVEDVLALKGVLTDGSLMQGETLKILRKADYLSPRAKAIGEQLIYEGKALKDTDSIVDFVKQVSDAAIDDLRRYPFEVSESFRYVANKIEQTPIKTSDNLMEIFTHYETMSETAAFIPHRLMSQVMDEADILYKAGKFGQIDPLWRKARQSLLDTMEDITSSLATVKNKILANSDKLTSKQRVAMESVLERSEASNIIRETTLRQDGQLLDDFFALPKAMRTSDEYTALRAYRAELWENYRLESAIPSAGEFITRRDLAQLYHNLPEPKLNSIDASSRALSSQDVADVFGVNIDGLASGMLDNIAMHGKPYFIQLVKQSAESRPHLFKGFTEEKIAQVYDNILVQARMRPDVDIMAQKILQQAEGVKQELVSLKMRHSLTPDEEKALHSWIDNAAAGREKVIGKRGLVSQDDWNKLRQESLDEANKDYYKAFADYTNENIIGATMKMIYPYWTYHTYRWFFLSRTALRHPGVPAAWGKYQNYGEHGFMPTPIPNIEANPFIGSVMGTTFTLTRFDFASYYENLGFAGEILDYTQRWGFFPGVHVIAPIALTSYFSDRPFELGDIMPPIGRTGINLLVASDIPGVASAAKWLKDKIFHENFHEYYTSTILDNKQVEAGGTLIEGQTGTDLWFKKLRGENFTDEEQQLWDESYKDAALIGTLRSQFPQFRLKTEDYKEAYKQVTRLFEEHLGMSEAFQKELWRHHQRPTDVVGGLPLDLRMALDELWQWKIYFGRGVILNPPEVQDLKAEVDKYWKKVKDYQGDRLTAQVDIDQGFIYPTKELHFDGREWRVEYAKNWGDYSSKTKKLKEDKEFADAVEALTPEGQMRLAKRLGFNVTPTYPLDEAINLYFDIKLEKKADPISGEVDWDYLTFWLKREAVRMALTEEQRTDFDASIRKYQTPMEMTFRHIYNTYIRGYKASDRIMFESYNDEQKAIIKEFYADTTTRVRSGEIREILSDTGRKLIAEYESKRSNARLALRQVSPTLDFYLYVFGYISKPRTPETEAMVDKWEADRSSILMKQE</sequence>
<organism evidence="1">
    <name type="scientific">marine sediment metagenome</name>
    <dbReference type="NCBI Taxonomy" id="412755"/>
    <lineage>
        <taxon>unclassified sequences</taxon>
        <taxon>metagenomes</taxon>
        <taxon>ecological metagenomes</taxon>
    </lineage>
</organism>
<accession>A0A0F9UI48</accession>
<evidence type="ECO:0000313" key="1">
    <source>
        <dbReference type="EMBL" id="KKN60911.1"/>
    </source>
</evidence>
<dbReference type="EMBL" id="LAZR01000678">
    <property type="protein sequence ID" value="KKN60911.1"/>
    <property type="molecule type" value="Genomic_DNA"/>
</dbReference>
<protein>
    <recommendedName>
        <fullName evidence="2">Large polyvalent protein associated domain-containing protein</fullName>
    </recommendedName>
</protein>
<evidence type="ECO:0008006" key="2">
    <source>
        <dbReference type="Google" id="ProtNLM"/>
    </source>
</evidence>
<comment type="caution">
    <text evidence="1">The sequence shown here is derived from an EMBL/GenBank/DDBJ whole genome shotgun (WGS) entry which is preliminary data.</text>
</comment>
<proteinExistence type="predicted"/>